<dbReference type="Pfam" id="PF00550">
    <property type="entry name" value="PP-binding"/>
    <property type="match status" value="2"/>
</dbReference>
<dbReference type="EMBL" id="LKCW01000092">
    <property type="protein sequence ID" value="KPM40039.1"/>
    <property type="molecule type" value="Genomic_DNA"/>
</dbReference>
<evidence type="ECO:0000256" key="4">
    <source>
        <dbReference type="ARBA" id="ARBA00023268"/>
    </source>
</evidence>
<dbReference type="InterPro" id="IPR014031">
    <property type="entry name" value="Ketoacyl_synth_C"/>
</dbReference>
<dbReference type="Pfam" id="PF02801">
    <property type="entry name" value="Ketoacyl-synt_C"/>
    <property type="match status" value="1"/>
</dbReference>
<dbReference type="InterPro" id="IPR020806">
    <property type="entry name" value="PKS_PP-bd"/>
</dbReference>
<dbReference type="Pfam" id="PF16073">
    <property type="entry name" value="SAT"/>
    <property type="match status" value="1"/>
</dbReference>
<dbReference type="InterPro" id="IPR032088">
    <property type="entry name" value="SAT"/>
</dbReference>
<dbReference type="InterPro" id="IPR018201">
    <property type="entry name" value="Ketoacyl_synth_AS"/>
</dbReference>
<feature type="domain" description="Carrier" evidence="7">
    <location>
        <begin position="1751"/>
        <end position="1828"/>
    </location>
</feature>
<feature type="domain" description="PKS/mFAS DH" evidence="9">
    <location>
        <begin position="1291"/>
        <end position="1597"/>
    </location>
</feature>
<dbReference type="FunFam" id="1.10.1200.10:FF:000011">
    <property type="entry name" value="Sterigmatocystin biosynthesis polyketide synthase"/>
    <property type="match status" value="1"/>
</dbReference>
<dbReference type="InterPro" id="IPR020841">
    <property type="entry name" value="PKS_Beta-ketoAc_synthase_dom"/>
</dbReference>
<feature type="active site" description="Proton donor; for dehydratase activity" evidence="5">
    <location>
        <position position="1510"/>
    </location>
</feature>
<dbReference type="InterPro" id="IPR049900">
    <property type="entry name" value="PKS_mFAS_DH"/>
</dbReference>
<dbReference type="Gene3D" id="3.10.129.110">
    <property type="entry name" value="Polyketide synthase dehydratase"/>
    <property type="match status" value="1"/>
</dbReference>
<dbReference type="InterPro" id="IPR016035">
    <property type="entry name" value="Acyl_Trfase/lysoPLipase"/>
</dbReference>
<dbReference type="Gene3D" id="3.40.366.10">
    <property type="entry name" value="Malonyl-Coenzyme A Acyl Carrier Protein, domain 2"/>
    <property type="match status" value="2"/>
</dbReference>
<organism evidence="10 11">
    <name type="scientific">Neonectria ditissima</name>
    <dbReference type="NCBI Taxonomy" id="78410"/>
    <lineage>
        <taxon>Eukaryota</taxon>
        <taxon>Fungi</taxon>
        <taxon>Dikarya</taxon>
        <taxon>Ascomycota</taxon>
        <taxon>Pezizomycotina</taxon>
        <taxon>Sordariomycetes</taxon>
        <taxon>Hypocreomycetidae</taxon>
        <taxon>Hypocreales</taxon>
        <taxon>Nectriaceae</taxon>
        <taxon>Neonectria</taxon>
    </lineage>
</organism>
<dbReference type="Gene3D" id="1.10.1200.10">
    <property type="entry name" value="ACP-like"/>
    <property type="match status" value="2"/>
</dbReference>
<dbReference type="Proteomes" id="UP000050424">
    <property type="component" value="Unassembled WGS sequence"/>
</dbReference>
<dbReference type="GO" id="GO:0044550">
    <property type="term" value="P:secondary metabolite biosynthetic process"/>
    <property type="evidence" value="ECO:0007669"/>
    <property type="project" value="TreeGrafter"/>
</dbReference>
<dbReference type="InterPro" id="IPR042104">
    <property type="entry name" value="PKS_dehydratase_sf"/>
</dbReference>
<dbReference type="GO" id="GO:0004312">
    <property type="term" value="F:fatty acid synthase activity"/>
    <property type="evidence" value="ECO:0007669"/>
    <property type="project" value="TreeGrafter"/>
</dbReference>
<dbReference type="SUPFAM" id="SSF53901">
    <property type="entry name" value="Thiolase-like"/>
    <property type="match status" value="1"/>
</dbReference>
<dbReference type="PANTHER" id="PTHR43775">
    <property type="entry name" value="FATTY ACID SYNTHASE"/>
    <property type="match status" value="1"/>
</dbReference>
<feature type="domain" description="Ketosynthase family 3 (KS3)" evidence="8">
    <location>
        <begin position="371"/>
        <end position="804"/>
    </location>
</feature>
<protein>
    <submittedName>
        <fullName evidence="10">Conidial yellow pigment biosynthesis polyketide synthase</fullName>
    </submittedName>
</protein>
<dbReference type="PROSITE" id="PS52004">
    <property type="entry name" value="KS3_2"/>
    <property type="match status" value="1"/>
</dbReference>
<dbReference type="STRING" id="78410.A0A0P7BG72"/>
<feature type="region of interest" description="N-terminal hotdog fold" evidence="5">
    <location>
        <begin position="1291"/>
        <end position="1424"/>
    </location>
</feature>
<dbReference type="SUPFAM" id="SSF55048">
    <property type="entry name" value="Probable ACP-binding domain of malonyl-CoA ACP transacylase"/>
    <property type="match status" value="1"/>
</dbReference>
<dbReference type="SUPFAM" id="SSF53474">
    <property type="entry name" value="alpha/beta-Hydrolases"/>
    <property type="match status" value="1"/>
</dbReference>
<dbReference type="InterPro" id="IPR030918">
    <property type="entry name" value="PT_fungal_PKS"/>
</dbReference>
<dbReference type="GO" id="GO:0031177">
    <property type="term" value="F:phosphopantetheine binding"/>
    <property type="evidence" value="ECO:0007669"/>
    <property type="project" value="InterPro"/>
</dbReference>
<dbReference type="NCBIfam" id="TIGR04532">
    <property type="entry name" value="PT_fungal_PKS"/>
    <property type="match status" value="1"/>
</dbReference>
<sequence length="2122" mass="232457">MDSHATKMTSCRVLLFGDLSVPCEDDLRALLHIRDNPLLSSFLEQVGARIRDEIGCLSTQKQNLFPRFTMLIDLASKLGETEGTPVLRFCLLSICQIGQFLDYYSRNGRQYPTPQDTYCLGICTGSFAAAAVSCSRSLTELIDLAIQAVVVAFKTSLSSLVVRDDLLGNGEQPSKSWSSVVSGNELELHEEIQQFSESNQLHTTCRPYISAVTPSHITLSGPPGVLRNFIATAQLKAHELCIESPYHAPHLFDDASVKKTLEAVTREGLGSYLTLLSPSTGELETADSYHAVLESVAENSLRGQVRWDRVLDATVENFLAQKIQRCEIIPISSNASQLLSTALTRANIEVQVEKVFSRPATSPSQHGHFADSKIAIIGYSGRFPDSESNEDFWDLLKAGKDVHREIPEDRFNWRTHYDPTGKTKNTSRVKYGCWIKEPGLFDARFFNISPREAENTDPAQRLAITTVYEAMEMAGMVRNRTPSTQQDRIGVFFGTTSDDWREVNSGQDVDTYFIPGGNRAFVPGRISYFFRFSGPSLSMDTACSSSFAAIQTACAYLWRGECDTAVAGGTNVLTNPDNFVGLDRGHFLSTTGNCNTFDDGASGYCRSDAVGSVILKRLEDAEMDNDPIFGIISGATTNHCGQTDSITRPHEGDQTSVFKRIMRHAGVNPLDISYVEMHGTGTQAGDATEMNSVLSVFVPEKQRWPRHPLYLGSAKANIGHAESASGVSSLIKVLMMMKHSEIPPHCGIKTKINHNYPLDLKERNVNIAFKTTPWLRDETPCGKRFAFLNNFSAAGGNTAVLLEDAPLARVVKSSDPRTFYLVALSSKTAKSLKGNMEALITHLEIHPETSISDLSYTTTARRTQHAYRVVAVGNDATSVAQALRSKLVTIEPKTIPPAAKIPKVAFMFTGQGSFYCGLGKELYLLVSSFREDIDRFENIALQHGFPGFLSVILNSDADEANDPVVTQLAITCTQMALGRLWSSWGVKPSLTIGHSLGEYAAMFAADVLSASDTIYLVGTRAQLLNRHCKPGTHSMLAVKAPADKVKSLLEGSTAEIACFNQPTGNVVSGRVEEIDRLKEVFKTAGHETTCLNVPFAFHSSQVDPILEEFEAATRQVTFRAPSIPFVSPLLSDVISHGDTLDQSYLVRACRQAVNFQGALEEASSTGLVNEKTMWLEIGSHPACSGMVKGTLGSKSITAATLRKDTDTWKVLTTALEVLHLSGIDIDWNEYHRDFEKFNKVMELPRYSWDLKNYWIMYRNDFCLTKGEGTQTVAPVSVEMPKTFKYLSPSIQRVIEESHGNDQSSIVAESDIHDPKLSPIFTGHKVNGAELCPSSLWGDIVLNLTTYFMEQQSMPIESMGMDVCHMNIQKPLVLNSGLSSQLFRVSAVADWSINSVKASIFSVNSQGSKTLEHATCTINLVPVQSWTREWKRNAYLVQSRIEALRHSVDDGNANRLKQGIIYRLFANMVEYSLPYQGMKEIILDSDELEAVSTVQFAVDDQGFYFNPHWMDSVGGVAGFIMNGGESPHPSAEVFISHGWGNMKCTSRLEKGKTYHCYNRMQLLEGTLYTGDTYIFDGDQIVAVFEQVKFLGVPRRVLDGLRPAGAKPPQAKPQPIANTTKVIKPEAPAASVVKQKSAKTPKPAPAVSGRIWVGILAIISEEVGVDLGELKPETEFAELGLDSLLSLTITGRMREELDLDLPSTIFVDCPTVKELQQLHGSDSGDSSLSNTSDSSVGRDSGTSTPDTSLASEEESLDYVHILRSVIAEETGIKVEDLSPSTRLDEIGVDSLLALTAMGRLNESFEVDLPPSLFAESETLLEIEKGIASALGVSAAPSAPVTAQTVSKPTVAQDAVIKNSPAATSVLLQGSPKTASATVFMFPDGSGSASSYATLSKIDPKVAVYGLNCPWRTTPEEMARSKCTLGQLSAKFVIELQRRQPKGPYHLGGWSAGGICAFEAARQLVAAGEVVESLILIDSPNPIGLQNPPARMYDFFQQLGIFGTGAGIPKWLRPHFDAFIGMLDDYEPIPWPETLGPAPKTLIIYATDGVCKDPNGPKPDIRPDDPREMIWLINQRTDFSADGWASLVGRDRLTVEVLEDVHHFSMMDPGPQMDKMGVYMKSFLA</sequence>
<dbReference type="Gene3D" id="3.30.70.3290">
    <property type="match status" value="1"/>
</dbReference>
<evidence type="ECO:0000256" key="5">
    <source>
        <dbReference type="PROSITE-ProRule" id="PRU01363"/>
    </source>
</evidence>
<dbReference type="InterPro" id="IPR001227">
    <property type="entry name" value="Ac_transferase_dom_sf"/>
</dbReference>
<dbReference type="SMART" id="SM00823">
    <property type="entry name" value="PKS_PP"/>
    <property type="match status" value="2"/>
</dbReference>
<comment type="caution">
    <text evidence="10">The sequence shown here is derived from an EMBL/GenBank/DDBJ whole genome shotgun (WGS) entry which is preliminary data.</text>
</comment>
<dbReference type="InterPro" id="IPR014030">
    <property type="entry name" value="Ketoacyl_synth_N"/>
</dbReference>
<dbReference type="Pfam" id="PF22621">
    <property type="entry name" value="CurL-like_PKS_C"/>
    <property type="match status" value="1"/>
</dbReference>
<keyword evidence="3" id="KW-0808">Transferase</keyword>
<dbReference type="GO" id="GO:0004315">
    <property type="term" value="F:3-oxoacyl-[acyl-carrier-protein] synthase activity"/>
    <property type="evidence" value="ECO:0007669"/>
    <property type="project" value="InterPro"/>
</dbReference>
<dbReference type="Gene3D" id="3.40.50.1820">
    <property type="entry name" value="alpha/beta hydrolase"/>
    <property type="match status" value="1"/>
</dbReference>
<keyword evidence="2" id="KW-0597">Phosphoprotein</keyword>
<dbReference type="Pfam" id="PF00975">
    <property type="entry name" value="Thioesterase"/>
    <property type="match status" value="1"/>
</dbReference>
<feature type="region of interest" description="Disordered" evidence="6">
    <location>
        <begin position="1715"/>
        <end position="1749"/>
    </location>
</feature>
<dbReference type="SMART" id="SM00825">
    <property type="entry name" value="PKS_KS"/>
    <property type="match status" value="1"/>
</dbReference>
<dbReference type="PROSITE" id="PS52019">
    <property type="entry name" value="PKS_MFAS_DH"/>
    <property type="match status" value="1"/>
</dbReference>
<dbReference type="InterPro" id="IPR029058">
    <property type="entry name" value="AB_hydrolase_fold"/>
</dbReference>
<evidence type="ECO:0000256" key="3">
    <source>
        <dbReference type="ARBA" id="ARBA00022679"/>
    </source>
</evidence>
<name>A0A0P7BG72_9HYPO</name>
<dbReference type="InterPro" id="IPR001031">
    <property type="entry name" value="Thioesterase"/>
</dbReference>
<evidence type="ECO:0000256" key="6">
    <source>
        <dbReference type="SAM" id="MobiDB-lite"/>
    </source>
</evidence>
<dbReference type="GO" id="GO:0006633">
    <property type="term" value="P:fatty acid biosynthetic process"/>
    <property type="evidence" value="ECO:0007669"/>
    <property type="project" value="InterPro"/>
</dbReference>
<dbReference type="InterPro" id="IPR006162">
    <property type="entry name" value="Ppantetheine_attach_site"/>
</dbReference>
<reference evidence="10 11" key="1">
    <citation type="submission" date="2015-09" db="EMBL/GenBank/DDBJ databases">
        <title>Draft genome of a European isolate of the apple canker pathogen Neonectria ditissima.</title>
        <authorList>
            <person name="Gomez-Cortecero A."/>
            <person name="Harrison R.J."/>
            <person name="Armitage A.D."/>
        </authorList>
    </citation>
    <scope>NUCLEOTIDE SEQUENCE [LARGE SCALE GENOMIC DNA]</scope>
    <source>
        <strain evidence="10 11">R09/05</strain>
    </source>
</reference>
<dbReference type="SMART" id="SM00827">
    <property type="entry name" value="PKS_AT"/>
    <property type="match status" value="1"/>
</dbReference>
<dbReference type="SUPFAM" id="SSF52151">
    <property type="entry name" value="FabD/lysophospholipase-like"/>
    <property type="match status" value="1"/>
</dbReference>
<dbReference type="Gene3D" id="3.40.47.10">
    <property type="match status" value="1"/>
</dbReference>
<dbReference type="InterPro" id="IPR016039">
    <property type="entry name" value="Thiolase-like"/>
</dbReference>
<dbReference type="InterPro" id="IPR036736">
    <property type="entry name" value="ACP-like_sf"/>
</dbReference>
<feature type="region of interest" description="C-terminal hotdog fold" evidence="5">
    <location>
        <begin position="1452"/>
        <end position="1597"/>
    </location>
</feature>
<dbReference type="PANTHER" id="PTHR43775:SF45">
    <property type="entry name" value="CONIDIAL PIGMENT POLYKETIDE SYNTHASE ALB1"/>
    <property type="match status" value="1"/>
</dbReference>
<dbReference type="InterPro" id="IPR014043">
    <property type="entry name" value="Acyl_transferase_dom"/>
</dbReference>
<dbReference type="InterPro" id="IPR050091">
    <property type="entry name" value="PKS_NRPS_Biosynth_Enz"/>
</dbReference>
<keyword evidence="4" id="KW-0511">Multifunctional enzyme</keyword>
<dbReference type="InterPro" id="IPR009081">
    <property type="entry name" value="PP-bd_ACP"/>
</dbReference>
<dbReference type="SUPFAM" id="SSF47336">
    <property type="entry name" value="ACP-like"/>
    <property type="match status" value="2"/>
</dbReference>
<evidence type="ECO:0000259" key="8">
    <source>
        <dbReference type="PROSITE" id="PS52004"/>
    </source>
</evidence>
<keyword evidence="11" id="KW-1185">Reference proteome</keyword>
<evidence type="ECO:0000256" key="1">
    <source>
        <dbReference type="ARBA" id="ARBA00022450"/>
    </source>
</evidence>
<evidence type="ECO:0000313" key="11">
    <source>
        <dbReference type="Proteomes" id="UP000050424"/>
    </source>
</evidence>
<dbReference type="Pfam" id="PF00109">
    <property type="entry name" value="ketoacyl-synt"/>
    <property type="match status" value="1"/>
</dbReference>
<dbReference type="FunFam" id="3.40.47.10:FF:000031">
    <property type="entry name" value="Sterigmatocystin biosynthesis polyketide synthase"/>
    <property type="match status" value="1"/>
</dbReference>
<evidence type="ECO:0000256" key="2">
    <source>
        <dbReference type="ARBA" id="ARBA00022553"/>
    </source>
</evidence>
<dbReference type="FunFam" id="3.40.366.10:FF:000002">
    <property type="entry name" value="Probable polyketide synthase 2"/>
    <property type="match status" value="1"/>
</dbReference>
<feature type="compositionally biased region" description="Polar residues" evidence="6">
    <location>
        <begin position="1738"/>
        <end position="1748"/>
    </location>
</feature>
<feature type="active site" description="Proton acceptor; for dehydratase activity" evidence="5">
    <location>
        <position position="1323"/>
    </location>
</feature>
<dbReference type="InterPro" id="IPR016036">
    <property type="entry name" value="Malonyl_transacylase_ACP-bd"/>
</dbReference>
<dbReference type="PROSITE" id="PS50075">
    <property type="entry name" value="CARRIER"/>
    <property type="match status" value="2"/>
</dbReference>
<proteinExistence type="predicted"/>
<feature type="compositionally biased region" description="Low complexity" evidence="6">
    <location>
        <begin position="1718"/>
        <end position="1735"/>
    </location>
</feature>
<gene>
    <name evidence="10" type="ORF">AK830_g6522</name>
</gene>
<evidence type="ECO:0000259" key="7">
    <source>
        <dbReference type="PROSITE" id="PS50075"/>
    </source>
</evidence>
<dbReference type="FunFam" id="3.10.129.110:FF:000001">
    <property type="entry name" value="Sterigmatocystin biosynthesis polyketide synthase"/>
    <property type="match status" value="1"/>
</dbReference>
<keyword evidence="1" id="KW-0596">Phosphopantetheine</keyword>
<accession>A0A0P7BG72</accession>
<dbReference type="Gene3D" id="3.30.70.250">
    <property type="entry name" value="Malonyl-CoA ACP transacylase, ACP-binding"/>
    <property type="match status" value="1"/>
</dbReference>
<dbReference type="OrthoDB" id="329835at2759"/>
<evidence type="ECO:0000313" key="10">
    <source>
        <dbReference type="EMBL" id="KPM40039.1"/>
    </source>
</evidence>
<evidence type="ECO:0000259" key="9">
    <source>
        <dbReference type="PROSITE" id="PS52019"/>
    </source>
</evidence>
<dbReference type="PROSITE" id="PS00012">
    <property type="entry name" value="PHOSPHOPANTETHEINE"/>
    <property type="match status" value="1"/>
</dbReference>
<dbReference type="Pfam" id="PF00698">
    <property type="entry name" value="Acyl_transf_1"/>
    <property type="match status" value="1"/>
</dbReference>
<dbReference type="PROSITE" id="PS00606">
    <property type="entry name" value="KS3_1"/>
    <property type="match status" value="1"/>
</dbReference>
<dbReference type="CDD" id="cd00833">
    <property type="entry name" value="PKS"/>
    <property type="match status" value="1"/>
</dbReference>
<feature type="domain" description="Carrier" evidence="7">
    <location>
        <begin position="1644"/>
        <end position="1721"/>
    </location>
</feature>